<feature type="region of interest" description="Disordered" evidence="5">
    <location>
        <begin position="142"/>
        <end position="227"/>
    </location>
</feature>
<protein>
    <recommendedName>
        <fullName evidence="6">Xylanolytic transcriptional activator regulatory domain-containing protein</fullName>
    </recommendedName>
</protein>
<dbReference type="GO" id="GO:0005634">
    <property type="term" value="C:nucleus"/>
    <property type="evidence" value="ECO:0007669"/>
    <property type="project" value="UniProtKB-SubCell"/>
</dbReference>
<gene>
    <name evidence="7" type="ORF">EYZ11_011571</name>
</gene>
<evidence type="ECO:0000313" key="8">
    <source>
        <dbReference type="Proteomes" id="UP000308092"/>
    </source>
</evidence>
<proteinExistence type="predicted"/>
<name>A0A4S3J4L6_9EURO</name>
<feature type="region of interest" description="Disordered" evidence="5">
    <location>
        <begin position="102"/>
        <end position="121"/>
    </location>
</feature>
<dbReference type="Proteomes" id="UP000308092">
    <property type="component" value="Unassembled WGS sequence"/>
</dbReference>
<dbReference type="PANTHER" id="PTHR31001:SF56">
    <property type="entry name" value="ZN(2)-C6 FUNGAL-TYPE DOMAIN-CONTAINING PROTEIN"/>
    <property type="match status" value="1"/>
</dbReference>
<feature type="compositionally biased region" description="Polar residues" evidence="5">
    <location>
        <begin position="1"/>
        <end position="16"/>
    </location>
</feature>
<dbReference type="InterPro" id="IPR050613">
    <property type="entry name" value="Sec_Metabolite_Reg"/>
</dbReference>
<comment type="subcellular location">
    <subcellularLocation>
        <location evidence="1">Nucleus</location>
    </subcellularLocation>
</comment>
<keyword evidence="2" id="KW-0805">Transcription regulation</keyword>
<keyword evidence="8" id="KW-1185">Reference proteome</keyword>
<reference evidence="7 8" key="1">
    <citation type="submission" date="2019-03" db="EMBL/GenBank/DDBJ databases">
        <title>The genome sequence of a newly discovered highly antifungal drug resistant Aspergillus species, Aspergillus tanneri NIH 1004.</title>
        <authorList>
            <person name="Mounaud S."/>
            <person name="Singh I."/>
            <person name="Joardar V."/>
            <person name="Pakala S."/>
            <person name="Pakala S."/>
            <person name="Venepally P."/>
            <person name="Hoover J."/>
            <person name="Nierman W."/>
            <person name="Chung J."/>
            <person name="Losada L."/>
        </authorList>
    </citation>
    <scope>NUCLEOTIDE SEQUENCE [LARGE SCALE GENOMIC DNA]</scope>
    <source>
        <strain evidence="7 8">NIH1004</strain>
    </source>
</reference>
<dbReference type="InterPro" id="IPR007219">
    <property type="entry name" value="XnlR_reg_dom"/>
</dbReference>
<evidence type="ECO:0000259" key="6">
    <source>
        <dbReference type="SMART" id="SM00906"/>
    </source>
</evidence>
<comment type="caution">
    <text evidence="7">The sequence shown here is derived from an EMBL/GenBank/DDBJ whole genome shotgun (WGS) entry which is preliminary data.</text>
</comment>
<feature type="compositionally biased region" description="Basic and acidic residues" evidence="5">
    <location>
        <begin position="21"/>
        <end position="31"/>
    </location>
</feature>
<feature type="domain" description="Xylanolytic transcriptional activator regulatory" evidence="6">
    <location>
        <begin position="383"/>
        <end position="448"/>
    </location>
</feature>
<keyword evidence="3" id="KW-0804">Transcription</keyword>
<dbReference type="GO" id="GO:0003677">
    <property type="term" value="F:DNA binding"/>
    <property type="evidence" value="ECO:0007669"/>
    <property type="project" value="InterPro"/>
</dbReference>
<keyword evidence="4" id="KW-0539">Nucleus</keyword>
<evidence type="ECO:0000256" key="1">
    <source>
        <dbReference type="ARBA" id="ARBA00004123"/>
    </source>
</evidence>
<dbReference type="CDD" id="cd12148">
    <property type="entry name" value="fungal_TF_MHR"/>
    <property type="match status" value="1"/>
</dbReference>
<dbReference type="PANTHER" id="PTHR31001">
    <property type="entry name" value="UNCHARACTERIZED TRANSCRIPTIONAL REGULATORY PROTEIN"/>
    <property type="match status" value="1"/>
</dbReference>
<dbReference type="GO" id="GO:0008270">
    <property type="term" value="F:zinc ion binding"/>
    <property type="evidence" value="ECO:0007669"/>
    <property type="project" value="InterPro"/>
</dbReference>
<dbReference type="EMBL" id="SOSA01000730">
    <property type="protein sequence ID" value="THC88987.1"/>
    <property type="molecule type" value="Genomic_DNA"/>
</dbReference>
<dbReference type="Pfam" id="PF04082">
    <property type="entry name" value="Fungal_trans"/>
    <property type="match status" value="1"/>
</dbReference>
<accession>A0A4S3J4L6</accession>
<evidence type="ECO:0000313" key="7">
    <source>
        <dbReference type="EMBL" id="THC88987.1"/>
    </source>
</evidence>
<dbReference type="GO" id="GO:0006351">
    <property type="term" value="P:DNA-templated transcription"/>
    <property type="evidence" value="ECO:0007669"/>
    <property type="project" value="InterPro"/>
</dbReference>
<organism evidence="7 8">
    <name type="scientific">Aspergillus tanneri</name>
    <dbReference type="NCBI Taxonomy" id="1220188"/>
    <lineage>
        <taxon>Eukaryota</taxon>
        <taxon>Fungi</taxon>
        <taxon>Dikarya</taxon>
        <taxon>Ascomycota</taxon>
        <taxon>Pezizomycotina</taxon>
        <taxon>Eurotiomycetes</taxon>
        <taxon>Eurotiomycetidae</taxon>
        <taxon>Eurotiales</taxon>
        <taxon>Aspergillaceae</taxon>
        <taxon>Aspergillus</taxon>
        <taxon>Aspergillus subgen. Circumdati</taxon>
    </lineage>
</organism>
<feature type="region of interest" description="Disordered" evidence="5">
    <location>
        <begin position="1"/>
        <end position="64"/>
    </location>
</feature>
<dbReference type="VEuPathDB" id="FungiDB:EYZ11_011571"/>
<evidence type="ECO:0000256" key="5">
    <source>
        <dbReference type="SAM" id="MobiDB-lite"/>
    </source>
</evidence>
<sequence>MTYTTQSDQLRTSGRASNGRYPDRDADEGLRPRKKQRRQRPSYSCAVPLSDEPDRQSRQTQDVADHRRLSSLENAPDNLQSALPVDNHYDHSPHNLHIPALEESHESARTSGRIPTIRSQGSRNDIDQLALLARALQPETVLGPASVPTHGNAVPEQRNFTSQPVDVNEGSGSYGTLMLSKGGRSRYLGPTAGSEWLKDSETQNTSDTPPATRPPSPKAPLSSTQFPGGDWHLGPVPVAFPFNSSAAHISTQGLLSHLPPKEEAWTLVESYYRYCAWHHDVAPKPAFQRTFDRVYQLSDKDTLSPSVNPQEIALVYIVMAQGTMYNIEMPNYDSSAEDWLHLSERALVKGNFLSNNMVAGLQTLHLMAHLHLQLDKDGRRDNAWPLWGLVMRLIQAMGMHRDGARWNLPQDVVEERRKVFWECNAADTFQAHCFSRPYSSPPRANDNTNVAQVCN</sequence>
<dbReference type="AlphaFoldDB" id="A0A4S3J4L6"/>
<dbReference type="SMART" id="SM00906">
    <property type="entry name" value="Fungal_trans"/>
    <property type="match status" value="1"/>
</dbReference>
<evidence type="ECO:0000256" key="3">
    <source>
        <dbReference type="ARBA" id="ARBA00023163"/>
    </source>
</evidence>
<evidence type="ECO:0000256" key="4">
    <source>
        <dbReference type="ARBA" id="ARBA00023242"/>
    </source>
</evidence>
<feature type="compositionally biased region" description="Basic and acidic residues" evidence="5">
    <location>
        <begin position="52"/>
        <end position="64"/>
    </location>
</feature>
<evidence type="ECO:0000256" key="2">
    <source>
        <dbReference type="ARBA" id="ARBA00023015"/>
    </source>
</evidence>
<dbReference type="STRING" id="1220188.A0A4S3J4L6"/>